<reference evidence="6" key="9">
    <citation type="journal article" date="2019" name="Environ. Pollut.">
        <title>Mitochondrial dysfunction, apoptosis and transcriptomic alterations induced by four strobilurins in zebrafish (Danio rerio) early life stages.</title>
        <authorList>
            <person name="Jiang J."/>
            <person name="Wu S."/>
            <person name="Lv L."/>
            <person name="Liu X."/>
            <person name="Chen L."/>
            <person name="Zhao X."/>
            <person name="Wang Q."/>
        </authorList>
    </citation>
    <scope>NUCLEOTIDE SEQUENCE</scope>
</reference>
<dbReference type="AGR" id="ZFIN:ZDB-GENE-110215-1"/>
<dbReference type="Gene3D" id="4.10.365.10">
    <property type="entry name" value="p27"/>
    <property type="match status" value="1"/>
</dbReference>
<name>M9TJA4_DANRE</name>
<evidence type="ECO:0000313" key="6">
    <source>
        <dbReference type="RefSeq" id="NP_001268406.1"/>
    </source>
</evidence>
<dbReference type="AlphaFoldDB" id="M9TJA4"/>
<feature type="domain" description="Cyclin-dependent kinase inhibitor" evidence="3">
    <location>
        <begin position="30"/>
        <end position="78"/>
    </location>
</feature>
<keyword evidence="5" id="KW-1185">Reference proteome</keyword>
<evidence type="ECO:0000313" key="4">
    <source>
        <dbReference type="EMBL" id="AGJ26570.1"/>
    </source>
</evidence>
<reference evidence="6" key="8">
    <citation type="journal article" date="2018" name="J. Biol. Rhythms">
        <title>Circadian Clock Synchronization of the Cell Cycle in Zebrafish Occurs through a Gating Mechanism Rather Than a Period-phase Locking Process.</title>
        <authorList>
            <person name="Laranjeiro R."/>
            <person name="Tamai T.K."/>
            <person name="Letton W."/>
            <person name="Hamilton N."/>
            <person name="Whitmore D."/>
        </authorList>
    </citation>
    <scope>NUCLEOTIDE SEQUENCE</scope>
</reference>
<dbReference type="InterPro" id="IPR044898">
    <property type="entry name" value="CDI_dom_sf"/>
</dbReference>
<reference evidence="6" key="5">
    <citation type="journal article" date="2016" name="Nat. Commun.">
        <title>Chromatin-remodelling factor Brg1 regulates myocardial proliferation and regeneration in zebrafish.</title>
        <authorList>
            <person name="Xiao C."/>
            <person name="Gao L."/>
            <person name="Hou Y."/>
            <person name="Xu C."/>
            <person name="Chang N."/>
            <person name="Wang F."/>
            <person name="Hu K."/>
            <person name="He A."/>
            <person name="Luo Y."/>
            <person name="Wang J."/>
            <person name="Peng J."/>
            <person name="Tang F."/>
            <person name="Zhu X."/>
            <person name="Xiong J.W."/>
        </authorList>
    </citation>
    <scope>NUCLEOTIDE SEQUENCE</scope>
</reference>
<proteinExistence type="evidence at transcript level"/>
<dbReference type="KEGG" id="dre:100151464"/>
<dbReference type="PANTHER" id="PTHR46778">
    <property type="entry name" value="CYCLIN-DEPENDENT KINASE INHIBITOR 1-RELATED"/>
    <property type="match status" value="1"/>
</dbReference>
<gene>
    <name evidence="6 7" type="primary">cdkn1d</name>
</gene>
<dbReference type="Pfam" id="PF02234">
    <property type="entry name" value="CDI"/>
    <property type="match status" value="1"/>
</dbReference>
<dbReference type="ZFIN" id="ZDB-GENE-110215-1">
    <property type="gene designation" value="cdkn1d"/>
</dbReference>
<evidence type="ECO:0000313" key="7">
    <source>
        <dbReference type="ZFIN" id="ZDB-GENE-110215-1"/>
    </source>
</evidence>
<dbReference type="InterPro" id="IPR003175">
    <property type="entry name" value="CDI_dom"/>
</dbReference>
<dbReference type="InterPro" id="IPR029841">
    <property type="entry name" value="CDKN1A"/>
</dbReference>
<reference evidence="5" key="1">
    <citation type="journal article" date="2013" name="Nature">
        <title>The zebrafish reference genome sequence and its relationship to the human genome.</title>
        <authorList>
            <consortium name="Genome Reference Consortium Zebrafish"/>
            <person name="Howe K."/>
            <person name="Clark M.D."/>
            <person name="Torroja C.F."/>
            <person name="Torrance J."/>
            <person name="Berthelot C."/>
            <person name="Muffato M."/>
            <person name="Collins J.E."/>
            <person name="Humphray S."/>
            <person name="McLaren K."/>
            <person name="Matthews L."/>
            <person name="McLaren S."/>
            <person name="Sealy I."/>
            <person name="Caccamo M."/>
            <person name="Churcher C."/>
            <person name="Scott C."/>
            <person name="Barrett J.C."/>
            <person name="Koch R."/>
            <person name="Rauch G.J."/>
            <person name="White S."/>
            <person name="Chow W."/>
            <person name="Kilian B."/>
            <person name="Quintais L.T."/>
            <person name="Guerra-Assuncao J.A."/>
            <person name="Zhou Y."/>
            <person name="Gu Y."/>
            <person name="Yen J."/>
            <person name="Vogel J.H."/>
            <person name="Eyre T."/>
            <person name="Redmond S."/>
            <person name="Banerjee R."/>
            <person name="Chi J."/>
            <person name="Fu B."/>
            <person name="Langley E."/>
            <person name="Maguire S.F."/>
            <person name="Laird G.K."/>
            <person name="Lloyd D."/>
            <person name="Kenyon E."/>
            <person name="Donaldson S."/>
            <person name="Sehra H."/>
            <person name="Almeida-King J."/>
            <person name="Loveland J."/>
            <person name="Trevanion S."/>
            <person name="Jones M."/>
            <person name="Quail M."/>
            <person name="Willey D."/>
            <person name="Hunt A."/>
            <person name="Burton J."/>
            <person name="Sims S."/>
            <person name="McLay K."/>
            <person name="Plumb B."/>
            <person name="Davis J."/>
            <person name="Clee C."/>
            <person name="Oliver K."/>
            <person name="Clark R."/>
            <person name="Riddle C."/>
            <person name="Elliot D."/>
            <person name="Eliott D."/>
            <person name="Threadgold G."/>
            <person name="Harden G."/>
            <person name="Ware D."/>
            <person name="Begum S."/>
            <person name="Mortimore B."/>
            <person name="Mortimer B."/>
            <person name="Kerry G."/>
            <person name="Heath P."/>
            <person name="Phillimore B."/>
            <person name="Tracey A."/>
            <person name="Corby N."/>
            <person name="Dunn M."/>
            <person name="Johnson C."/>
            <person name="Wood J."/>
            <person name="Clark S."/>
            <person name="Pelan S."/>
            <person name="Griffiths G."/>
            <person name="Smith M."/>
            <person name="Glithero R."/>
            <person name="Howden P."/>
            <person name="Barker N."/>
            <person name="Lloyd C."/>
            <person name="Stevens C."/>
            <person name="Harley J."/>
            <person name="Holt K."/>
            <person name="Panagiotidis G."/>
            <person name="Lovell J."/>
            <person name="Beasley H."/>
            <person name="Henderson C."/>
            <person name="Gordon D."/>
            <person name="Auger K."/>
            <person name="Wright D."/>
            <person name="Collins J."/>
            <person name="Raisen C."/>
            <person name="Dyer L."/>
            <person name="Leung K."/>
            <person name="Robertson L."/>
            <person name="Ambridge K."/>
            <person name="Leongamornlert D."/>
            <person name="McGuire S."/>
            <person name="Gilderthorp R."/>
            <person name="Griffiths C."/>
            <person name="Manthravadi D."/>
            <person name="Nichol S."/>
            <person name="Barker G."/>
            <person name="Whitehead S."/>
            <person name="Kay M."/>
            <person name="Brown J."/>
            <person name="Murnane C."/>
            <person name="Gray E."/>
            <person name="Humphries M."/>
            <person name="Sycamore N."/>
            <person name="Barker D."/>
            <person name="Saunders D."/>
            <person name="Wallis J."/>
            <person name="Babbage A."/>
            <person name="Hammond S."/>
            <person name="Mashreghi-Mohammadi M."/>
            <person name="Barr L."/>
            <person name="Martin S."/>
            <person name="Wray P."/>
            <person name="Ellington A."/>
            <person name="Matthews N."/>
            <person name="Ellwood M."/>
            <person name="Woodmansey R."/>
            <person name="Clark G."/>
            <person name="Cooper J."/>
            <person name="Cooper J."/>
            <person name="Tromans A."/>
            <person name="Grafham D."/>
            <person name="Skuce C."/>
            <person name="Pandian R."/>
            <person name="Andrews R."/>
            <person name="Harrison E."/>
            <person name="Kimberley A."/>
            <person name="Garnett J."/>
            <person name="Fosker N."/>
            <person name="Hall R."/>
            <person name="Garner P."/>
            <person name="Kelly D."/>
            <person name="Bird C."/>
            <person name="Palmer S."/>
            <person name="Gehring I."/>
            <person name="Berger A."/>
            <person name="Dooley C.M."/>
            <person name="Ersan-Urun Z."/>
            <person name="Eser C."/>
            <person name="Geiger H."/>
            <person name="Geisler M."/>
            <person name="Karotki L."/>
            <person name="Kirn A."/>
            <person name="Konantz J."/>
            <person name="Konantz M."/>
            <person name="Oberlander M."/>
            <person name="Rudolph-Geiger S."/>
            <person name="Teucke M."/>
            <person name="Lanz C."/>
            <person name="Raddatz G."/>
            <person name="Osoegawa K."/>
            <person name="Zhu B."/>
            <person name="Rapp A."/>
            <person name="Widaa S."/>
            <person name="Langford C."/>
            <person name="Yang F."/>
            <person name="Schuster S.C."/>
            <person name="Carter N.P."/>
            <person name="Harrow J."/>
            <person name="Ning Z."/>
            <person name="Herrero J."/>
            <person name="Searle S.M."/>
            <person name="Enright A."/>
            <person name="Geisler R."/>
            <person name="Plasterk R.H."/>
            <person name="Lee C."/>
            <person name="Westerfield M."/>
            <person name="de Jong P.J."/>
            <person name="Zon L.I."/>
            <person name="Postlethwait J.H."/>
            <person name="Nusslein-Volhard C."/>
            <person name="Hubbard T.J."/>
            <person name="Roest Crollius H."/>
            <person name="Rogers J."/>
            <person name="Stemple D.L."/>
        </authorList>
    </citation>
    <scope>NUCLEOTIDE SEQUENCE [LARGE SCALE GENOMIC DNA]</scope>
</reference>
<reference evidence="6" key="6">
    <citation type="journal article" date="2017" name="Int. J. Mol. Sci.">
        <title>Impaired Sleep, Circadian Rhythms and Neurogenesis in Diet-Induced Premature Aging.</title>
        <authorList>
            <person name="Stankiewicz A.J."/>
            <person name="McGowan E.M."/>
            <person name="Yu L."/>
            <person name="Zhdanova I.V."/>
        </authorList>
    </citation>
    <scope>NUCLEOTIDE SEQUENCE</scope>
</reference>
<evidence type="ECO:0000259" key="3">
    <source>
        <dbReference type="Pfam" id="PF02234"/>
    </source>
</evidence>
<evidence type="ECO:0000313" key="5">
    <source>
        <dbReference type="Proteomes" id="UP000000437"/>
    </source>
</evidence>
<accession>M9TJA4</accession>
<keyword evidence="2 6" id="KW-0649">Protein kinase inhibitor</keyword>
<reference evidence="6" key="7">
    <citation type="journal article" date="2017" name="J. Neurosci.">
        <title>Circadian Kinetics of Cell Cycle Progression in Adult Neurogenic Niches of a Diurnal Vertebrate.</title>
        <authorList>
            <person name="Akle V."/>
            <person name="Stankiewicz A.J."/>
            <person name="Kharchenko V."/>
            <person name="Yu L."/>
            <person name="Kharchenko P.V."/>
            <person name="Zhdanova I.V."/>
        </authorList>
    </citation>
    <scope>NUCLEOTIDE SEQUENCE</scope>
</reference>
<reference evidence="4 6" key="2">
    <citation type="journal article" date="2013" name="Proc. Natl. Acad. Sci. U.S.A.">
        <title>Cyclin-dependent kinase inhibitor p20 controls circadian cell-cycle timing.</title>
        <authorList>
            <person name="Laranjeiro R."/>
            <person name="Tamai T.K."/>
            <person name="Peyric E."/>
            <person name="Krusche P."/>
            <person name="Ott S."/>
            <person name="Whitmore D."/>
        </authorList>
    </citation>
    <scope>NUCLEOTIDE SEQUENCE</scope>
</reference>
<dbReference type="GeneID" id="100151464"/>
<dbReference type="OrthoDB" id="9940972at2759"/>
<dbReference type="Proteomes" id="UP000000437">
    <property type="component" value="Chromosome 4"/>
</dbReference>
<organism evidence="4">
    <name type="scientific">Danio rerio</name>
    <name type="common">Zebrafish</name>
    <name type="synonym">Brachydanio rerio</name>
    <dbReference type="NCBI Taxonomy" id="7955"/>
    <lineage>
        <taxon>Eukaryota</taxon>
        <taxon>Metazoa</taxon>
        <taxon>Chordata</taxon>
        <taxon>Craniata</taxon>
        <taxon>Vertebrata</taxon>
        <taxon>Euteleostomi</taxon>
        <taxon>Actinopterygii</taxon>
        <taxon>Neopterygii</taxon>
        <taxon>Teleostei</taxon>
        <taxon>Ostariophysi</taxon>
        <taxon>Cypriniformes</taxon>
        <taxon>Danionidae</taxon>
        <taxon>Danioninae</taxon>
        <taxon>Danio</taxon>
    </lineage>
</organism>
<comment type="similarity">
    <text evidence="1">Belongs to the CDI family.</text>
</comment>
<dbReference type="EMBL" id="KC818433">
    <property type="protein sequence ID" value="AGJ26570.1"/>
    <property type="molecule type" value="mRNA"/>
</dbReference>
<dbReference type="PANTHER" id="PTHR46778:SF2">
    <property type="entry name" value="CYCLIN-DEPENDENT KINASE INHIBITOR DOMAIN-CONTAINING PROTEIN"/>
    <property type="match status" value="1"/>
</dbReference>
<dbReference type="GO" id="GO:0004861">
    <property type="term" value="F:cyclin-dependent protein serine/threonine kinase inhibitor activity"/>
    <property type="evidence" value="ECO:0007669"/>
    <property type="project" value="InterPro"/>
</dbReference>
<reference evidence="6" key="11">
    <citation type="submission" date="2025-04" db="UniProtKB">
        <authorList>
            <consortium name="RefSeq"/>
        </authorList>
    </citation>
    <scope>IDENTIFICATION</scope>
</reference>
<reference evidence="6" key="4">
    <citation type="journal article" date="2016" name="BMC Genomics">
        <title>Gene evolution and gene expression after whole genome duplication in fish: the PhyloFish database.</title>
        <authorList>
            <person name="Pasquier J."/>
            <person name="Cabau C."/>
            <person name="Nguyen T."/>
            <person name="Jouanno E."/>
            <person name="Severac D."/>
            <person name="Braasch I."/>
            <person name="Journot L."/>
            <person name="Pontarotti P."/>
            <person name="Klopp C."/>
            <person name="Postlethwait J.H."/>
            <person name="Guiguen Y."/>
            <person name="Bobe J."/>
        </authorList>
    </citation>
    <scope>NUCLEOTIDE SEQUENCE</scope>
</reference>
<dbReference type="GO" id="GO:0072331">
    <property type="term" value="P:signal transduction by p53 class mediator"/>
    <property type="evidence" value="ECO:0007669"/>
    <property type="project" value="InterPro"/>
</dbReference>
<reference evidence="6" key="3">
    <citation type="journal article" date="2014" name="J. Bioinform. Comput. Biol.">
        <title>Repertoire of protein kinases encoded in the genome of zebrafish shows remarkably large population of PIM kinases.</title>
        <authorList>
            <person name="Rakshambikai R."/>
            <person name="Srinivasan N."/>
            <person name="Gadkari R.A."/>
        </authorList>
    </citation>
    <scope>NUCLEOTIDE SEQUENCE</scope>
</reference>
<reference evidence="6" key="10">
    <citation type="journal article" date="2020" name="Zebrafish">
        <title>A Temporal Map of Gene Expression Pattern During Zebrafish Liver Regeneration.</title>
        <authorList>
            <person name="Jagtap U."/>
            <person name="Sivadas A."/>
            <person name="Basu S."/>
            <person name="Verma A."/>
            <person name="Sivasubbu S."/>
            <person name="Scaria V."/>
            <person name="Sachidanandan C."/>
        </authorList>
    </citation>
    <scope>NUCLEOTIDE SEQUENCE</scope>
</reference>
<dbReference type="GO" id="GO:0005634">
    <property type="term" value="C:nucleus"/>
    <property type="evidence" value="ECO:0007669"/>
    <property type="project" value="InterPro"/>
</dbReference>
<evidence type="ECO:0000256" key="1">
    <source>
        <dbReference type="ARBA" id="ARBA00006726"/>
    </source>
</evidence>
<dbReference type="CTD" id="100151464"/>
<dbReference type="RefSeq" id="NP_001268406.1">
    <property type="nucleotide sequence ID" value="NM_001281477.1"/>
</dbReference>
<evidence type="ECO:0000256" key="2">
    <source>
        <dbReference type="ARBA" id="ARBA00023013"/>
    </source>
</evidence>
<sequence length="169" mass="19756">MSVVRAACDHGLLKRQEEDIKPQTAVIRRNLFGPVDHQQLQQDFQRLFCMNVETAKQRWNFDFQRDQPVPGRVEWEELRCQDVPAFYRSSVVRPSVMKQMLDRESFARSSAATATEKFLELRRSCGGFRGTKPEKRMAAVLGVKRRQANITDFFRVTKRRFLHHKASGQ</sequence>
<dbReference type="GO" id="GO:0007346">
    <property type="term" value="P:regulation of mitotic cell cycle"/>
    <property type="evidence" value="ECO:0007669"/>
    <property type="project" value="InterPro"/>
</dbReference>
<protein>
    <submittedName>
        <fullName evidence="4 6">Cyclin-dependent kinase inhibitor 1D</fullName>
    </submittedName>
</protein>